<dbReference type="Gene3D" id="1.20.1250.20">
    <property type="entry name" value="MFS general substrate transporter like domains"/>
    <property type="match status" value="1"/>
</dbReference>
<keyword evidence="5 6" id="KW-0472">Membrane</keyword>
<feature type="transmembrane region" description="Helical" evidence="6">
    <location>
        <begin position="152"/>
        <end position="172"/>
    </location>
</feature>
<feature type="transmembrane region" description="Helical" evidence="6">
    <location>
        <begin position="193"/>
        <end position="214"/>
    </location>
</feature>
<comment type="subcellular location">
    <subcellularLocation>
        <location evidence="1">Cell membrane</location>
        <topology evidence="1">Multi-pass membrane protein</topology>
    </subcellularLocation>
</comment>
<dbReference type="RefSeq" id="XP_064671001.1">
    <property type="nucleotide sequence ID" value="XM_064810329.1"/>
</dbReference>
<evidence type="ECO:0000256" key="6">
    <source>
        <dbReference type="SAM" id="Phobius"/>
    </source>
</evidence>
<feature type="transmembrane region" description="Helical" evidence="6">
    <location>
        <begin position="380"/>
        <end position="404"/>
    </location>
</feature>
<dbReference type="GeneID" id="89934454"/>
<accession>A0AAN6TFX5</accession>
<feature type="transmembrane region" description="Helical" evidence="6">
    <location>
        <begin position="424"/>
        <end position="443"/>
    </location>
</feature>
<reference evidence="7" key="2">
    <citation type="submission" date="2023-05" db="EMBL/GenBank/DDBJ databases">
        <authorList>
            <consortium name="Lawrence Berkeley National Laboratory"/>
            <person name="Steindorff A."/>
            <person name="Hensen N."/>
            <person name="Bonometti L."/>
            <person name="Westerberg I."/>
            <person name="Brannstrom I.O."/>
            <person name="Guillou S."/>
            <person name="Cros-Aarteil S."/>
            <person name="Calhoun S."/>
            <person name="Haridas S."/>
            <person name="Kuo A."/>
            <person name="Mondo S."/>
            <person name="Pangilinan J."/>
            <person name="Riley R."/>
            <person name="Labutti K."/>
            <person name="Andreopoulos B."/>
            <person name="Lipzen A."/>
            <person name="Chen C."/>
            <person name="Yanf M."/>
            <person name="Daum C."/>
            <person name="Ng V."/>
            <person name="Clum A."/>
            <person name="Ohm R."/>
            <person name="Martin F."/>
            <person name="Silar P."/>
            <person name="Natvig D."/>
            <person name="Lalanne C."/>
            <person name="Gautier V."/>
            <person name="Ament-Velasquez S.L."/>
            <person name="Kruys A."/>
            <person name="Hutchinson M.I."/>
            <person name="Powell A.J."/>
            <person name="Barry K."/>
            <person name="Miller A.N."/>
            <person name="Grigoriev I.V."/>
            <person name="Debuchy R."/>
            <person name="Gladieux P."/>
            <person name="Thoren M.H."/>
            <person name="Johannesson H."/>
        </authorList>
    </citation>
    <scope>NUCLEOTIDE SEQUENCE</scope>
    <source>
        <strain evidence="7">CBS 508.74</strain>
    </source>
</reference>
<evidence type="ECO:0000313" key="8">
    <source>
        <dbReference type="Proteomes" id="UP001302812"/>
    </source>
</evidence>
<evidence type="ECO:0000313" key="7">
    <source>
        <dbReference type="EMBL" id="KAK4113431.1"/>
    </source>
</evidence>
<keyword evidence="3 6" id="KW-0812">Transmembrane</keyword>
<sequence>MGYFTTIPEAWRLFTPVERRNIAIYIVGIVLYKFGLEAFNGSVVALATNRYDYDASISNTAPKTFERIGLLTGLNQAFQVVGSIIIAPLIKRYPTQKVLAGAILVFGIFSAILLIVDGATGGQFLPEAYRGVGKHPKNQYWYYGDFNTDGMIPIYSICGIAYGMIELIRRVIPRDIVGGNVKKLRVMDSLVHVFNELSGTAAAFCTALGLIPNLGNNKAFLITPPCFALGALAFYAVKITTVTKTEEPKGGWGLRSFAKALYTSFLVFFESIYVGGKILLSSRKFAWLIPAYTIALYGHRYLESGIVPPVARRYLGESSWSQIIIGGSNLGELIGALLVLFSYNLIPTPIPWIRLDALTLLVVWYMPFWRPPAGDVSQAWIAAATVLPVSMCWSAGDVSLIAYIQALLTRTESEEERVSTLGAVMAFLYSINIIFVAVASPLLGRYIDQVYTQTGGTSGGNIYEAIKNVGGVQFTVIAVIVLASTFVPRGSWALNPQMLYNEKYDKDVSDEEALPKIPVGEKASQDEKCMDEVITAAPNPTI</sequence>
<gene>
    <name evidence="7" type="ORF">N656DRAFT_617253</name>
</gene>
<evidence type="ECO:0000256" key="4">
    <source>
        <dbReference type="ARBA" id="ARBA00022989"/>
    </source>
</evidence>
<dbReference type="SUPFAM" id="SSF103473">
    <property type="entry name" value="MFS general substrate transporter"/>
    <property type="match status" value="1"/>
</dbReference>
<evidence type="ECO:0000256" key="1">
    <source>
        <dbReference type="ARBA" id="ARBA00004651"/>
    </source>
</evidence>
<feature type="transmembrane region" description="Helical" evidence="6">
    <location>
        <begin position="323"/>
        <end position="346"/>
    </location>
</feature>
<feature type="transmembrane region" description="Helical" evidence="6">
    <location>
        <begin position="260"/>
        <end position="279"/>
    </location>
</feature>
<evidence type="ECO:0000256" key="3">
    <source>
        <dbReference type="ARBA" id="ARBA00022692"/>
    </source>
</evidence>
<evidence type="ECO:0000256" key="2">
    <source>
        <dbReference type="ARBA" id="ARBA00022475"/>
    </source>
</evidence>
<dbReference type="EMBL" id="MU853339">
    <property type="protein sequence ID" value="KAK4113431.1"/>
    <property type="molecule type" value="Genomic_DNA"/>
</dbReference>
<organism evidence="7 8">
    <name type="scientific">Canariomyces notabilis</name>
    <dbReference type="NCBI Taxonomy" id="2074819"/>
    <lineage>
        <taxon>Eukaryota</taxon>
        <taxon>Fungi</taxon>
        <taxon>Dikarya</taxon>
        <taxon>Ascomycota</taxon>
        <taxon>Pezizomycotina</taxon>
        <taxon>Sordariomycetes</taxon>
        <taxon>Sordariomycetidae</taxon>
        <taxon>Sordariales</taxon>
        <taxon>Chaetomiaceae</taxon>
        <taxon>Canariomyces</taxon>
    </lineage>
</organism>
<name>A0AAN6TFX5_9PEZI</name>
<protein>
    <submittedName>
        <fullName evidence="7">Uncharacterized protein</fullName>
    </submittedName>
</protein>
<proteinExistence type="predicted"/>
<dbReference type="Proteomes" id="UP001302812">
    <property type="component" value="Unassembled WGS sequence"/>
</dbReference>
<keyword evidence="2" id="KW-1003">Cell membrane</keyword>
<feature type="transmembrane region" description="Helical" evidence="6">
    <location>
        <begin position="98"/>
        <end position="116"/>
    </location>
</feature>
<dbReference type="PANTHER" id="PTHR23513:SF6">
    <property type="entry name" value="MAJOR FACILITATOR SUPERFAMILY ASSOCIATED DOMAIN-CONTAINING PROTEIN"/>
    <property type="match status" value="1"/>
</dbReference>
<feature type="transmembrane region" description="Helical" evidence="6">
    <location>
        <begin position="22"/>
        <end position="48"/>
    </location>
</feature>
<dbReference type="InterPro" id="IPR036259">
    <property type="entry name" value="MFS_trans_sf"/>
</dbReference>
<dbReference type="AlphaFoldDB" id="A0AAN6TFX5"/>
<keyword evidence="8" id="KW-1185">Reference proteome</keyword>
<feature type="transmembrane region" description="Helical" evidence="6">
    <location>
        <begin position="352"/>
        <end position="368"/>
    </location>
</feature>
<comment type="caution">
    <text evidence="7">The sequence shown here is derived from an EMBL/GenBank/DDBJ whole genome shotgun (WGS) entry which is preliminary data.</text>
</comment>
<reference evidence="7" key="1">
    <citation type="journal article" date="2023" name="Mol. Phylogenet. Evol.">
        <title>Genome-scale phylogeny and comparative genomics of the fungal order Sordariales.</title>
        <authorList>
            <person name="Hensen N."/>
            <person name="Bonometti L."/>
            <person name="Westerberg I."/>
            <person name="Brannstrom I.O."/>
            <person name="Guillou S."/>
            <person name="Cros-Aarteil S."/>
            <person name="Calhoun S."/>
            <person name="Haridas S."/>
            <person name="Kuo A."/>
            <person name="Mondo S."/>
            <person name="Pangilinan J."/>
            <person name="Riley R."/>
            <person name="LaButti K."/>
            <person name="Andreopoulos B."/>
            <person name="Lipzen A."/>
            <person name="Chen C."/>
            <person name="Yan M."/>
            <person name="Daum C."/>
            <person name="Ng V."/>
            <person name="Clum A."/>
            <person name="Steindorff A."/>
            <person name="Ohm R.A."/>
            <person name="Martin F."/>
            <person name="Silar P."/>
            <person name="Natvig D.O."/>
            <person name="Lalanne C."/>
            <person name="Gautier V."/>
            <person name="Ament-Velasquez S.L."/>
            <person name="Kruys A."/>
            <person name="Hutchinson M.I."/>
            <person name="Powell A.J."/>
            <person name="Barry K."/>
            <person name="Miller A.N."/>
            <person name="Grigoriev I.V."/>
            <person name="Debuchy R."/>
            <person name="Gladieux P."/>
            <person name="Hiltunen Thoren M."/>
            <person name="Johannesson H."/>
        </authorList>
    </citation>
    <scope>NUCLEOTIDE SEQUENCE</scope>
    <source>
        <strain evidence="7">CBS 508.74</strain>
    </source>
</reference>
<evidence type="ECO:0000256" key="5">
    <source>
        <dbReference type="ARBA" id="ARBA00023136"/>
    </source>
</evidence>
<dbReference type="GO" id="GO:0005886">
    <property type="term" value="C:plasma membrane"/>
    <property type="evidence" value="ECO:0007669"/>
    <property type="project" value="UniProtKB-SubCell"/>
</dbReference>
<keyword evidence="4 6" id="KW-1133">Transmembrane helix</keyword>
<feature type="transmembrane region" description="Helical" evidence="6">
    <location>
        <begin position="220"/>
        <end position="239"/>
    </location>
</feature>
<feature type="transmembrane region" description="Helical" evidence="6">
    <location>
        <begin position="68"/>
        <end position="86"/>
    </location>
</feature>
<dbReference type="PANTHER" id="PTHR23513">
    <property type="entry name" value="INTEGRAL MEMBRANE EFFLUX PROTEIN-RELATED"/>
    <property type="match status" value="1"/>
</dbReference>